<feature type="transmembrane region" description="Helical" evidence="2">
    <location>
        <begin position="181"/>
        <end position="202"/>
    </location>
</feature>
<feature type="transmembrane region" description="Helical" evidence="2">
    <location>
        <begin position="92"/>
        <end position="115"/>
    </location>
</feature>
<dbReference type="OrthoDB" id="9799243at2"/>
<evidence type="ECO:0000256" key="2">
    <source>
        <dbReference type="SAM" id="Phobius"/>
    </source>
</evidence>
<gene>
    <name evidence="3" type="ORF">DQ384_11815</name>
</gene>
<feature type="transmembrane region" description="Helical" evidence="2">
    <location>
        <begin position="32"/>
        <end position="55"/>
    </location>
</feature>
<reference evidence="3 4" key="1">
    <citation type="submission" date="2018-06" db="EMBL/GenBank/DDBJ databases">
        <title>Sphaerisporangium craniellae sp. nov., isolated from a marine sponge in the South China Sea.</title>
        <authorList>
            <person name="Li L."/>
        </authorList>
    </citation>
    <scope>NUCLEOTIDE SEQUENCE [LARGE SCALE GENOMIC DNA]</scope>
    <source>
        <strain evidence="3 4">CCTCC AA 208026</strain>
    </source>
</reference>
<name>A0A367FNT8_9ACTN</name>
<keyword evidence="2" id="KW-0812">Transmembrane</keyword>
<organism evidence="3 4">
    <name type="scientific">Sphaerisporangium album</name>
    <dbReference type="NCBI Taxonomy" id="509200"/>
    <lineage>
        <taxon>Bacteria</taxon>
        <taxon>Bacillati</taxon>
        <taxon>Actinomycetota</taxon>
        <taxon>Actinomycetes</taxon>
        <taxon>Streptosporangiales</taxon>
        <taxon>Streptosporangiaceae</taxon>
        <taxon>Sphaerisporangium</taxon>
    </lineage>
</organism>
<dbReference type="EMBL" id="QOIL01000005">
    <property type="protein sequence ID" value="RCG31387.1"/>
    <property type="molecule type" value="Genomic_DNA"/>
</dbReference>
<feature type="transmembrane region" description="Helical" evidence="2">
    <location>
        <begin position="242"/>
        <end position="262"/>
    </location>
</feature>
<evidence type="ECO:0008006" key="5">
    <source>
        <dbReference type="Google" id="ProtNLM"/>
    </source>
</evidence>
<accession>A0A367FNT8</accession>
<sequence>MTQTTAGRPTGEPAQRKQRAQITARTLRTDRWWLAPAITFAALASFLVYGLWAIFDKSYFVEPYIAPFSSPCLATSCPEGARFLGLAPFGDWWTLPPGILILGLPAGFRLTCYYYRKGYYRAFWLSPPACAVAEPHKKYTGETRLPLIIQNIHRYFFYGAVLIALVLTWDAVLALRDEHGAWGHFGLGTLILWINVVLIWSYTLSCHSCRHITAGRLNHFSKHPLRYKMWTFVSKLNRRHMLLAWLSMYSVMLADLYVRLVAKGIINFPLA</sequence>
<feature type="transmembrane region" description="Helical" evidence="2">
    <location>
        <begin position="155"/>
        <end position="175"/>
    </location>
</feature>
<evidence type="ECO:0000313" key="3">
    <source>
        <dbReference type="EMBL" id="RCG31387.1"/>
    </source>
</evidence>
<dbReference type="Proteomes" id="UP000253094">
    <property type="component" value="Unassembled WGS sequence"/>
</dbReference>
<proteinExistence type="predicted"/>
<comment type="caution">
    <text evidence="3">The sequence shown here is derived from an EMBL/GenBank/DDBJ whole genome shotgun (WGS) entry which is preliminary data.</text>
</comment>
<feature type="region of interest" description="Disordered" evidence="1">
    <location>
        <begin position="1"/>
        <end position="20"/>
    </location>
</feature>
<dbReference type="AlphaFoldDB" id="A0A367FNT8"/>
<keyword evidence="2" id="KW-0472">Membrane</keyword>
<evidence type="ECO:0000256" key="1">
    <source>
        <dbReference type="SAM" id="MobiDB-lite"/>
    </source>
</evidence>
<evidence type="ECO:0000313" key="4">
    <source>
        <dbReference type="Proteomes" id="UP000253094"/>
    </source>
</evidence>
<protein>
    <recommendedName>
        <fullName evidence="5">Succinate dehydrogenase</fullName>
    </recommendedName>
</protein>
<dbReference type="RefSeq" id="WP_114028765.1">
    <property type="nucleotide sequence ID" value="NZ_QOIL01000005.1"/>
</dbReference>
<keyword evidence="4" id="KW-1185">Reference proteome</keyword>
<keyword evidence="2" id="KW-1133">Transmembrane helix</keyword>